<comment type="subcellular location">
    <subcellularLocation>
        <location evidence="1">Membrane</location>
        <topology evidence="1">Multi-pass membrane protein</topology>
    </subcellularLocation>
</comment>
<feature type="transmembrane region" description="Helical" evidence="7">
    <location>
        <begin position="165"/>
        <end position="184"/>
    </location>
</feature>
<keyword evidence="3 7" id="KW-0812">Transmembrane</keyword>
<sequence length="297" mass="32743">MITTDARNFHDTIEVISVNGIQKSKQRIDHMIIKAFLAGVLLSFGGLLLLTVGGGSIPLAQNLGPSIHKLIQAIVFPIGLVLIVVTGADLFTGNTMTLIISTLQRKTTWLDLIVSWIVSFFGNLAGCIFFQFILVYYAGLLSNDPYRSFTIQLAETKGNITWHEIFLRGIGGNWLVCLAIWLATSARDLYSKIIGIYLPICVFIAVGYEHSIANMFTVQMGMILGADLSVGKYILHVLIPVTLGNIIGGGVFVGFVYWYLDWAKRSNINARVNNRSTASASYKIVKQHNDLDLSQQL</sequence>
<dbReference type="PANTHER" id="PTHR30520:SF6">
    <property type="entry name" value="FORMATE_NITRATE FAMILY TRANSPORTER (EUROFUNG)"/>
    <property type="match status" value="1"/>
</dbReference>
<dbReference type="PANTHER" id="PTHR30520">
    <property type="entry name" value="FORMATE TRANSPORTER-RELATED"/>
    <property type="match status" value="1"/>
</dbReference>
<keyword evidence="2" id="KW-0813">Transport</keyword>
<evidence type="ECO:0000256" key="1">
    <source>
        <dbReference type="ARBA" id="ARBA00004141"/>
    </source>
</evidence>
<reference evidence="8" key="1">
    <citation type="submission" date="2021-02" db="EMBL/GenBank/DDBJ databases">
        <authorList>
            <person name="Nowell W R."/>
        </authorList>
    </citation>
    <scope>NUCLEOTIDE SEQUENCE</scope>
</reference>
<dbReference type="GO" id="GO:0015513">
    <property type="term" value="F:high-affinity secondary active nitrite transmembrane transporter activity"/>
    <property type="evidence" value="ECO:0007669"/>
    <property type="project" value="TreeGrafter"/>
</dbReference>
<dbReference type="GO" id="GO:0005886">
    <property type="term" value="C:plasma membrane"/>
    <property type="evidence" value="ECO:0007669"/>
    <property type="project" value="TreeGrafter"/>
</dbReference>
<dbReference type="InterPro" id="IPR000292">
    <property type="entry name" value="For/NO2_transpt"/>
</dbReference>
<evidence type="ECO:0000313" key="8">
    <source>
        <dbReference type="EMBL" id="CAF0794131.1"/>
    </source>
</evidence>
<dbReference type="EMBL" id="CAJOAX010000682">
    <property type="protein sequence ID" value="CAF3634880.1"/>
    <property type="molecule type" value="Genomic_DNA"/>
</dbReference>
<organism evidence="8 10">
    <name type="scientific">Rotaria sordida</name>
    <dbReference type="NCBI Taxonomy" id="392033"/>
    <lineage>
        <taxon>Eukaryota</taxon>
        <taxon>Metazoa</taxon>
        <taxon>Spiralia</taxon>
        <taxon>Gnathifera</taxon>
        <taxon>Rotifera</taxon>
        <taxon>Eurotatoria</taxon>
        <taxon>Bdelloidea</taxon>
        <taxon>Philodinida</taxon>
        <taxon>Philodinidae</taxon>
        <taxon>Rotaria</taxon>
    </lineage>
</organism>
<evidence type="ECO:0000256" key="6">
    <source>
        <dbReference type="ARBA" id="ARBA00049660"/>
    </source>
</evidence>
<dbReference type="OrthoDB" id="4829at2759"/>
<dbReference type="InterPro" id="IPR023271">
    <property type="entry name" value="Aquaporin-like"/>
</dbReference>
<keyword evidence="4 7" id="KW-1133">Transmembrane helix</keyword>
<keyword evidence="5 7" id="KW-0472">Membrane</keyword>
<feature type="transmembrane region" description="Helical" evidence="7">
    <location>
        <begin position="112"/>
        <end position="138"/>
    </location>
</feature>
<feature type="transmembrane region" description="Helical" evidence="7">
    <location>
        <begin position="196"/>
        <end position="213"/>
    </location>
</feature>
<dbReference type="EMBL" id="CAJNOO010000086">
    <property type="protein sequence ID" value="CAF0794131.1"/>
    <property type="molecule type" value="Genomic_DNA"/>
</dbReference>
<dbReference type="AlphaFoldDB" id="A0A813SG55"/>
<dbReference type="Gene3D" id="1.20.1080.10">
    <property type="entry name" value="Glycerol uptake facilitator protein"/>
    <property type="match status" value="1"/>
</dbReference>
<gene>
    <name evidence="9" type="ORF">OTI717_LOCUS8502</name>
    <name evidence="8" type="ORF">RFH988_LOCUS3579</name>
</gene>
<comment type="similarity">
    <text evidence="6">Belongs to the FNT transporter (TC 1.A.16) family.</text>
</comment>
<feature type="transmembrane region" description="Helical" evidence="7">
    <location>
        <begin position="31"/>
        <end position="50"/>
    </location>
</feature>
<name>A0A813SG55_9BILA</name>
<dbReference type="PROSITE" id="PS01005">
    <property type="entry name" value="FORMATE_NITRITE_TP_1"/>
    <property type="match status" value="1"/>
</dbReference>
<feature type="transmembrane region" description="Helical" evidence="7">
    <location>
        <begin position="70"/>
        <end position="91"/>
    </location>
</feature>
<evidence type="ECO:0000313" key="9">
    <source>
        <dbReference type="EMBL" id="CAF3634880.1"/>
    </source>
</evidence>
<evidence type="ECO:0008006" key="11">
    <source>
        <dbReference type="Google" id="ProtNLM"/>
    </source>
</evidence>
<dbReference type="Proteomes" id="UP000663882">
    <property type="component" value="Unassembled WGS sequence"/>
</dbReference>
<dbReference type="InterPro" id="IPR024002">
    <property type="entry name" value="For/NO2_transpt_CS"/>
</dbReference>
<evidence type="ECO:0000256" key="3">
    <source>
        <dbReference type="ARBA" id="ARBA00022692"/>
    </source>
</evidence>
<proteinExistence type="inferred from homology"/>
<evidence type="ECO:0000313" key="10">
    <source>
        <dbReference type="Proteomes" id="UP000663882"/>
    </source>
</evidence>
<protein>
    <recommendedName>
        <fullName evidence="11">Formate/nitrite transporter</fullName>
    </recommendedName>
</protein>
<evidence type="ECO:0000256" key="7">
    <source>
        <dbReference type="SAM" id="Phobius"/>
    </source>
</evidence>
<feature type="transmembrane region" description="Helical" evidence="7">
    <location>
        <begin position="233"/>
        <end position="260"/>
    </location>
</feature>
<evidence type="ECO:0000256" key="4">
    <source>
        <dbReference type="ARBA" id="ARBA00022989"/>
    </source>
</evidence>
<dbReference type="NCBIfam" id="TIGR00790">
    <property type="entry name" value="fnt"/>
    <property type="match status" value="1"/>
</dbReference>
<comment type="caution">
    <text evidence="8">The sequence shown here is derived from an EMBL/GenBank/DDBJ whole genome shotgun (WGS) entry which is preliminary data.</text>
</comment>
<dbReference type="FunFam" id="1.20.1080.10:FF:000011">
    <property type="entry name" value="Formate family transporter"/>
    <property type="match status" value="1"/>
</dbReference>
<accession>A0A813SG55</accession>
<dbReference type="GO" id="GO:0015707">
    <property type="term" value="P:nitrite transport"/>
    <property type="evidence" value="ECO:0007669"/>
    <property type="project" value="TreeGrafter"/>
</dbReference>
<dbReference type="Proteomes" id="UP000663823">
    <property type="component" value="Unassembled WGS sequence"/>
</dbReference>
<evidence type="ECO:0000256" key="2">
    <source>
        <dbReference type="ARBA" id="ARBA00022448"/>
    </source>
</evidence>
<dbReference type="Pfam" id="PF01226">
    <property type="entry name" value="Form_Nir_trans"/>
    <property type="match status" value="1"/>
</dbReference>
<evidence type="ECO:0000256" key="5">
    <source>
        <dbReference type="ARBA" id="ARBA00023136"/>
    </source>
</evidence>